<dbReference type="PRINTS" id="PR01438">
    <property type="entry name" value="UNVRSLSTRESS"/>
</dbReference>
<dbReference type="Gene3D" id="3.40.50.620">
    <property type="entry name" value="HUPs"/>
    <property type="match status" value="2"/>
</dbReference>
<dbReference type="PANTHER" id="PTHR46268:SF26">
    <property type="entry name" value="UNIVERSAL STRESS PROTEIN MJ0577"/>
    <property type="match status" value="1"/>
</dbReference>
<evidence type="ECO:0000256" key="1">
    <source>
        <dbReference type="ARBA" id="ARBA00008791"/>
    </source>
</evidence>
<comment type="similarity">
    <text evidence="1">Belongs to the universal stress protein A family.</text>
</comment>
<protein>
    <submittedName>
        <fullName evidence="3">Universal stress protein</fullName>
    </submittedName>
</protein>
<dbReference type="SUPFAM" id="SSF52402">
    <property type="entry name" value="Adenine nucleotide alpha hydrolases-like"/>
    <property type="match status" value="2"/>
</dbReference>
<name>A0A284VP45_9EURY</name>
<evidence type="ECO:0000313" key="3">
    <source>
        <dbReference type="EMBL" id="SNQ61051.1"/>
    </source>
</evidence>
<dbReference type="InterPro" id="IPR006016">
    <property type="entry name" value="UspA"/>
</dbReference>
<dbReference type="OrthoDB" id="107030at2157"/>
<evidence type="ECO:0000313" key="4">
    <source>
        <dbReference type="Proteomes" id="UP000218615"/>
    </source>
</evidence>
<dbReference type="CDD" id="cd00293">
    <property type="entry name" value="USP-like"/>
    <property type="match status" value="2"/>
</dbReference>
<dbReference type="InterPro" id="IPR014729">
    <property type="entry name" value="Rossmann-like_a/b/a_fold"/>
</dbReference>
<feature type="domain" description="UspA" evidence="2">
    <location>
        <begin position="1"/>
        <end position="136"/>
    </location>
</feature>
<dbReference type="InterPro" id="IPR006015">
    <property type="entry name" value="Universal_stress_UspA"/>
</dbReference>
<dbReference type="EMBL" id="FZMP01000139">
    <property type="protein sequence ID" value="SNQ61051.1"/>
    <property type="molecule type" value="Genomic_DNA"/>
</dbReference>
<proteinExistence type="inferred from homology"/>
<evidence type="ECO:0000259" key="2">
    <source>
        <dbReference type="Pfam" id="PF00582"/>
    </source>
</evidence>
<feature type="domain" description="UspA" evidence="2">
    <location>
        <begin position="157"/>
        <end position="284"/>
    </location>
</feature>
<gene>
    <name evidence="3" type="ORF">MNV_2230001</name>
</gene>
<dbReference type="Proteomes" id="UP000218615">
    <property type="component" value="Unassembled WGS sequence"/>
</dbReference>
<reference evidence="4" key="1">
    <citation type="submission" date="2017-06" db="EMBL/GenBank/DDBJ databases">
        <authorList>
            <person name="Cremers G."/>
        </authorList>
    </citation>
    <scope>NUCLEOTIDE SEQUENCE [LARGE SCALE GENOMIC DNA]</scope>
</reference>
<dbReference type="Pfam" id="PF00582">
    <property type="entry name" value="Usp"/>
    <property type="match status" value="2"/>
</dbReference>
<sequence length="286" mass="31532">MFEKVLFPTDFSEYALKNLECIGEIPGVKEVVLLHVVDATHPSKRGWTHGPHVENAKIHLEEQKEHLESLGLKARAKVDVITAGDVTRTILDIADKENVSLIVLGARGKSIIRGRLLGGVSANVMRHAKTDVLIMRYKLTESLDGKPLEKFCQRIFSKVLLPTDFSEPSTAALSFVRNLEGIHDVALEHVVSKGETQEEIEASVSEAKKKLEEIGQEFSSKGIIAKTHVHVGDPSHEINSAAEEEDVSLIAMARHGKGWFRELLVGSTTFAVVRNSKRPVLVVKAK</sequence>
<dbReference type="RefSeq" id="WP_096205646.1">
    <property type="nucleotide sequence ID" value="NZ_FZMP01000139.1"/>
</dbReference>
<keyword evidence="4" id="KW-1185">Reference proteome</keyword>
<dbReference type="AlphaFoldDB" id="A0A284VP45"/>
<accession>A0A284VP45</accession>
<organism evidence="3 4">
    <name type="scientific">Candidatus Methanoperedens nitratireducens</name>
    <dbReference type="NCBI Taxonomy" id="1392998"/>
    <lineage>
        <taxon>Archaea</taxon>
        <taxon>Methanobacteriati</taxon>
        <taxon>Methanobacteriota</taxon>
        <taxon>Stenosarchaea group</taxon>
        <taxon>Methanomicrobia</taxon>
        <taxon>Methanosarcinales</taxon>
        <taxon>ANME-2 cluster</taxon>
        <taxon>Candidatus Methanoperedentaceae</taxon>
        <taxon>Candidatus Methanoperedens</taxon>
    </lineage>
</organism>
<dbReference type="PANTHER" id="PTHR46268">
    <property type="entry name" value="STRESS RESPONSE PROTEIN NHAX"/>
    <property type="match status" value="1"/>
</dbReference>